<name>A0ABR9VT16_9SYNC</name>
<dbReference type="PANTHER" id="PTHR33841:SF1">
    <property type="entry name" value="DNA METHYLTRANSFERASE A"/>
    <property type="match status" value="1"/>
</dbReference>
<keyword evidence="8" id="KW-1185">Reference proteome</keyword>
<dbReference type="SUPFAM" id="SSF53335">
    <property type="entry name" value="S-adenosyl-L-methionine-dependent methyltransferases"/>
    <property type="match status" value="1"/>
</dbReference>
<keyword evidence="2 7" id="KW-0489">Methyltransferase</keyword>
<dbReference type="InterPro" id="IPR050953">
    <property type="entry name" value="N4_N6_ade-DNA_methylase"/>
</dbReference>
<dbReference type="InterPro" id="IPR029063">
    <property type="entry name" value="SAM-dependent_MTases_sf"/>
</dbReference>
<dbReference type="PRINTS" id="PR00507">
    <property type="entry name" value="N12N6MTFRASE"/>
</dbReference>
<evidence type="ECO:0000256" key="5">
    <source>
        <dbReference type="ARBA" id="ARBA00047942"/>
    </source>
</evidence>
<evidence type="ECO:0000256" key="2">
    <source>
        <dbReference type="ARBA" id="ARBA00022603"/>
    </source>
</evidence>
<dbReference type="InterPro" id="IPR011639">
    <property type="entry name" value="MethylTrfase_TaqI-like_dom"/>
</dbReference>
<sequence length="1319" mass="150000">MTTNAFHIEGNLISADLLPDIVAGEVKGQQAQDFGLKANDKLEDEIAFIWSEAKSRWAIFQGRLARSPEGETGTSLTREQWVVPLLELLGYQPSYQAKAELIDNQTFAISHRAGQLESLRSEGEGLGEGQGETPPVHIIGCRLSLDKRPPSGTPRLSAHGLVQEYLNRTEHLWGITTNGYQWRLLRDCSLMTRLSYVEFDLGQIFENENFAEFRLFFRLFHRSRLPEGMEDSDKCLLEHYHQESLSQGGRVRDKLRDGVEAALKILGNGFLRHPRSGGLREHFAAGTLTDSQYYRQLLMLIYRCLFLMVAESRNLLLAAEDREKAAIYQQYYSFSRLRDFSDRLTYRPEGFQDLWQGLKVTFGLFEEGEKGNLLGLSPLNGDLFGAETLAVLNDSGLDNHYLLSAVRGLSLYENQGQLRRVNYEALDVEELGSVYESLLDFTPQVTVKDGIYCFDLVTGSDRKTTGSYYTPSELVAQLIKSALEPVIEERLKGAGDGGQTTQEQALLSLKVCDPACGSGHFLLAAARRIGKELARVRTGEIQPPPEPLRQAIRDVIQHCIYGVDINPLAVDLCKVALWIEGFCRGMSLNFLDHRIKCGNSLVGVMDLEVLREGIPDEAFKPVTGDDKTLGTQFKKRNKKEREQSGQLSLFDIDFAVRQGSYAAAALAVDEIEELTPEGYKRKQERYQHLRANAQWWQDFSACNLWTAAFFMPLTEQNLRLIPTTEALKRLLREAGQREQREVQQGSLFAGGETSKSTPFGVVQIVEAANELAANHRFFHWPLEFPEVFERSGFDCVLGNPPWERIKLQEKEFFGSRDPDIATAQNKAEREKLIKTLPDRKPELAKAFEAAKHEAEAQSKFIRQSGRFPLTAVGDINTYAIFSELVREVINDHGRTGIIVPVGIATDNTTKNFFGDLIKTKTLASLTGYENEAFIFSDVHNAFKFCNLSMVGKSVKFGDTDFIFFCRYFKDVDNKKRHFSLSSQDIALINPNTFTCPIFRTNPDAEITKKIYRKVPVLENDATGVNPWGISFMRMFDMANDSGLFENEPGENLLPLYEAKMFHQFDHRFSTYENATQADMNAGRLPQTTPEMKQDFNFAVTPRYWVNYKDLYARLSSRWDKSYLLAWRDIASANNERTVISSLLPKSACSDTVLLMFPNIKKITLLGLLYVNLNTIIFDFVARQKVGGNHLKYFTMRQLPVIPPEAYSPQDIEYISKRVLELTYTAWDMKPFAEDMGYHGDPFVWDENRRAILRAELDAKYAKLYGLTRDELRYILDPADVYGPDFPSETFRVLKNNEIKKYGEYRTQRLVLAAWDMMGY</sequence>
<gene>
    <name evidence="7" type="ORF">IQ217_11655</name>
</gene>
<organism evidence="7 8">
    <name type="scientific">Synechocystis salina LEGE 00031</name>
    <dbReference type="NCBI Taxonomy" id="1828736"/>
    <lineage>
        <taxon>Bacteria</taxon>
        <taxon>Bacillati</taxon>
        <taxon>Cyanobacteriota</taxon>
        <taxon>Cyanophyceae</taxon>
        <taxon>Synechococcales</taxon>
        <taxon>Merismopediaceae</taxon>
        <taxon>Synechocystis</taxon>
    </lineage>
</organism>
<dbReference type="Pfam" id="PF07669">
    <property type="entry name" value="Eco57I"/>
    <property type="match status" value="1"/>
</dbReference>
<dbReference type="GO" id="GO:0008168">
    <property type="term" value="F:methyltransferase activity"/>
    <property type="evidence" value="ECO:0007669"/>
    <property type="project" value="UniProtKB-KW"/>
</dbReference>
<accession>A0ABR9VT16</accession>
<evidence type="ECO:0000256" key="1">
    <source>
        <dbReference type="ARBA" id="ARBA00011900"/>
    </source>
</evidence>
<evidence type="ECO:0000313" key="8">
    <source>
        <dbReference type="Proteomes" id="UP000658720"/>
    </source>
</evidence>
<proteinExistence type="predicted"/>
<keyword evidence="3" id="KW-0808">Transferase</keyword>
<protein>
    <recommendedName>
        <fullName evidence="1">site-specific DNA-methyltransferase (adenine-specific)</fullName>
        <ecNumber evidence="1">2.1.1.72</ecNumber>
    </recommendedName>
</protein>
<comment type="catalytic activity">
    <reaction evidence="5">
        <text>a 2'-deoxyadenosine in DNA + S-adenosyl-L-methionine = an N(6)-methyl-2'-deoxyadenosine in DNA + S-adenosyl-L-homocysteine + H(+)</text>
        <dbReference type="Rhea" id="RHEA:15197"/>
        <dbReference type="Rhea" id="RHEA-COMP:12418"/>
        <dbReference type="Rhea" id="RHEA-COMP:12419"/>
        <dbReference type="ChEBI" id="CHEBI:15378"/>
        <dbReference type="ChEBI" id="CHEBI:57856"/>
        <dbReference type="ChEBI" id="CHEBI:59789"/>
        <dbReference type="ChEBI" id="CHEBI:90615"/>
        <dbReference type="ChEBI" id="CHEBI:90616"/>
        <dbReference type="EC" id="2.1.1.72"/>
    </reaction>
</comment>
<evidence type="ECO:0000313" key="7">
    <source>
        <dbReference type="EMBL" id="MBE9254484.1"/>
    </source>
</evidence>
<comment type="caution">
    <text evidence="7">The sequence shown here is derived from an EMBL/GenBank/DDBJ whole genome shotgun (WGS) entry which is preliminary data.</text>
</comment>
<dbReference type="RefSeq" id="WP_194020067.1">
    <property type="nucleotide sequence ID" value="NZ_JADEVV010000031.1"/>
</dbReference>
<feature type="domain" description="Type II methyltransferase M.TaqI-like" evidence="6">
    <location>
        <begin position="558"/>
        <end position="811"/>
    </location>
</feature>
<dbReference type="EMBL" id="JADEVV010000031">
    <property type="protein sequence ID" value="MBE9254484.1"/>
    <property type="molecule type" value="Genomic_DNA"/>
</dbReference>
<keyword evidence="4" id="KW-0949">S-adenosyl-L-methionine</keyword>
<reference evidence="7 8" key="1">
    <citation type="submission" date="2020-10" db="EMBL/GenBank/DDBJ databases">
        <authorList>
            <person name="Castelo-Branco R."/>
            <person name="Eusebio N."/>
            <person name="Adriana R."/>
            <person name="Vieira A."/>
            <person name="Brugerolle De Fraissinette N."/>
            <person name="Rezende De Castro R."/>
            <person name="Schneider M.P."/>
            <person name="Vasconcelos V."/>
            <person name="Leao P.N."/>
        </authorList>
    </citation>
    <scope>NUCLEOTIDE SEQUENCE [LARGE SCALE GENOMIC DNA]</scope>
    <source>
        <strain evidence="7 8">LEGE 00031</strain>
    </source>
</reference>
<dbReference type="EC" id="2.1.1.72" evidence="1"/>
<dbReference type="Proteomes" id="UP000658720">
    <property type="component" value="Unassembled WGS sequence"/>
</dbReference>
<dbReference type="Gene3D" id="3.40.50.150">
    <property type="entry name" value="Vaccinia Virus protein VP39"/>
    <property type="match status" value="2"/>
</dbReference>
<evidence type="ECO:0000256" key="4">
    <source>
        <dbReference type="ARBA" id="ARBA00022691"/>
    </source>
</evidence>
<evidence type="ECO:0000256" key="3">
    <source>
        <dbReference type="ARBA" id="ARBA00022679"/>
    </source>
</evidence>
<dbReference type="GO" id="GO:0032259">
    <property type="term" value="P:methylation"/>
    <property type="evidence" value="ECO:0007669"/>
    <property type="project" value="UniProtKB-KW"/>
</dbReference>
<evidence type="ECO:0000259" key="6">
    <source>
        <dbReference type="Pfam" id="PF07669"/>
    </source>
</evidence>
<dbReference type="PANTHER" id="PTHR33841">
    <property type="entry name" value="DNA METHYLTRANSFERASE YEEA-RELATED"/>
    <property type="match status" value="1"/>
</dbReference>